<organism evidence="2 3">
    <name type="scientific">Tritrichomonas musculus</name>
    <dbReference type="NCBI Taxonomy" id="1915356"/>
    <lineage>
        <taxon>Eukaryota</taxon>
        <taxon>Metamonada</taxon>
        <taxon>Parabasalia</taxon>
        <taxon>Tritrichomonadida</taxon>
        <taxon>Tritrichomonadidae</taxon>
        <taxon>Tritrichomonas</taxon>
    </lineage>
</organism>
<feature type="compositionally biased region" description="Acidic residues" evidence="1">
    <location>
        <begin position="234"/>
        <end position="243"/>
    </location>
</feature>
<evidence type="ECO:0008006" key="4">
    <source>
        <dbReference type="Google" id="ProtNLM"/>
    </source>
</evidence>
<feature type="compositionally biased region" description="Polar residues" evidence="1">
    <location>
        <begin position="106"/>
        <end position="120"/>
    </location>
</feature>
<feature type="compositionally biased region" description="Basic residues" evidence="1">
    <location>
        <begin position="208"/>
        <end position="217"/>
    </location>
</feature>
<evidence type="ECO:0000256" key="1">
    <source>
        <dbReference type="SAM" id="MobiDB-lite"/>
    </source>
</evidence>
<evidence type="ECO:0000313" key="3">
    <source>
        <dbReference type="Proteomes" id="UP001470230"/>
    </source>
</evidence>
<feature type="compositionally biased region" description="Basic and acidic residues" evidence="1">
    <location>
        <begin position="145"/>
        <end position="164"/>
    </location>
</feature>
<feature type="region of interest" description="Disordered" evidence="1">
    <location>
        <begin position="106"/>
        <end position="271"/>
    </location>
</feature>
<feature type="compositionally biased region" description="Polar residues" evidence="1">
    <location>
        <begin position="130"/>
        <end position="143"/>
    </location>
</feature>
<feature type="compositionally biased region" description="Basic and acidic residues" evidence="1">
    <location>
        <begin position="245"/>
        <end position="256"/>
    </location>
</feature>
<gene>
    <name evidence="2" type="ORF">M9Y10_026811</name>
</gene>
<dbReference type="EMBL" id="JAPFFF010000040">
    <property type="protein sequence ID" value="KAK8841859.1"/>
    <property type="molecule type" value="Genomic_DNA"/>
</dbReference>
<name>A0ABR2H6K6_9EUKA</name>
<reference evidence="2 3" key="1">
    <citation type="submission" date="2024-04" db="EMBL/GenBank/DDBJ databases">
        <title>Tritrichomonas musculus Genome.</title>
        <authorList>
            <person name="Alves-Ferreira E."/>
            <person name="Grigg M."/>
            <person name="Lorenzi H."/>
            <person name="Galac M."/>
        </authorList>
    </citation>
    <scope>NUCLEOTIDE SEQUENCE [LARGE SCALE GENOMIC DNA]</scope>
    <source>
        <strain evidence="2 3">EAF2021</strain>
    </source>
</reference>
<keyword evidence="3" id="KW-1185">Reference proteome</keyword>
<feature type="compositionally biased region" description="Basic residues" evidence="1">
    <location>
        <begin position="257"/>
        <end position="270"/>
    </location>
</feature>
<feature type="compositionally biased region" description="Polar residues" evidence="1">
    <location>
        <begin position="191"/>
        <end position="207"/>
    </location>
</feature>
<dbReference type="Proteomes" id="UP001470230">
    <property type="component" value="Unassembled WGS sequence"/>
</dbReference>
<comment type="caution">
    <text evidence="2">The sequence shown here is derived from an EMBL/GenBank/DDBJ whole genome shotgun (WGS) entry which is preliminary data.</text>
</comment>
<sequence length="376" mass="43518">MRNSTHRVVYRSIGQQIREAMHQFPTLENTNNRDFSIVFTDAPEFKFHFTINERFPETSPKILLNGFDFPTSLTSFWQPTITISQIVNHLHLIALARKNPNHSSNLSQNISFRGNLNSSMPPRFNKNHPDFNSMTEPNENQDSNDAEKMKYHKDRHNEDETKSEVEDDDEIDLDNIDVDSDKDFDDPPTELLNSSGNLSDNKYSSIRSGHKNGKSSKSKVSNEKSNRSNKVDVLEEEEEEVEVEINIREINNEPKSKKSSSKNRKYKLKPNAHAAAIQNRDIFLDIEELDAVVTDNENLKDDASQKENENEFEDEDEFGDGEEEEEEIYEDDSSLDKKIRKLGYLYLKKNIDTIGYIQMFKELKKPGPKEADEDLF</sequence>
<proteinExistence type="predicted"/>
<feature type="compositionally biased region" description="Basic and acidic residues" evidence="1">
    <location>
        <begin position="220"/>
        <end position="233"/>
    </location>
</feature>
<evidence type="ECO:0000313" key="2">
    <source>
        <dbReference type="EMBL" id="KAK8841859.1"/>
    </source>
</evidence>
<feature type="compositionally biased region" description="Acidic residues" evidence="1">
    <location>
        <begin position="310"/>
        <end position="332"/>
    </location>
</feature>
<feature type="compositionally biased region" description="Basic and acidic residues" evidence="1">
    <location>
        <begin position="297"/>
        <end position="309"/>
    </location>
</feature>
<accession>A0ABR2H6K6</accession>
<feature type="region of interest" description="Disordered" evidence="1">
    <location>
        <begin position="297"/>
        <end position="332"/>
    </location>
</feature>
<protein>
    <recommendedName>
        <fullName evidence="4">UBC core domain-containing protein</fullName>
    </recommendedName>
</protein>
<feature type="compositionally biased region" description="Acidic residues" evidence="1">
    <location>
        <begin position="165"/>
        <end position="188"/>
    </location>
</feature>